<dbReference type="Pfam" id="PF26215">
    <property type="entry name" value="HTH_animal"/>
    <property type="match status" value="1"/>
</dbReference>
<comment type="caution">
    <text evidence="2">The sequence shown here is derived from an EMBL/GenBank/DDBJ whole genome shotgun (WGS) entry which is preliminary data.</text>
</comment>
<reference evidence="2 3" key="1">
    <citation type="journal article" date="2023" name="Insect Mol. Biol.">
        <title>Genome sequencing provides insights into the evolution of gene families encoding plant cell wall-degrading enzymes in longhorned beetles.</title>
        <authorList>
            <person name="Shin N.R."/>
            <person name="Okamura Y."/>
            <person name="Kirsch R."/>
            <person name="Pauchet Y."/>
        </authorList>
    </citation>
    <scope>NUCLEOTIDE SEQUENCE [LARGE SCALE GENOMIC DNA]</scope>
    <source>
        <strain evidence="2">EAD_L_NR</strain>
    </source>
</reference>
<gene>
    <name evidence="2" type="ORF">NQ315_013583</name>
</gene>
<dbReference type="EMBL" id="JANEYG010000513">
    <property type="protein sequence ID" value="KAJ8909529.1"/>
    <property type="molecule type" value="Genomic_DNA"/>
</dbReference>
<evidence type="ECO:0000313" key="2">
    <source>
        <dbReference type="EMBL" id="KAJ8909529.1"/>
    </source>
</evidence>
<accession>A0AAV8V5S4</accession>
<evidence type="ECO:0000259" key="1">
    <source>
        <dbReference type="Pfam" id="PF26215"/>
    </source>
</evidence>
<dbReference type="Proteomes" id="UP001159042">
    <property type="component" value="Unassembled WGS sequence"/>
</dbReference>
<proteinExistence type="predicted"/>
<organism evidence="2 3">
    <name type="scientific">Exocentrus adspersus</name>
    <dbReference type="NCBI Taxonomy" id="1586481"/>
    <lineage>
        <taxon>Eukaryota</taxon>
        <taxon>Metazoa</taxon>
        <taxon>Ecdysozoa</taxon>
        <taxon>Arthropoda</taxon>
        <taxon>Hexapoda</taxon>
        <taxon>Insecta</taxon>
        <taxon>Pterygota</taxon>
        <taxon>Neoptera</taxon>
        <taxon>Endopterygota</taxon>
        <taxon>Coleoptera</taxon>
        <taxon>Polyphaga</taxon>
        <taxon>Cucujiformia</taxon>
        <taxon>Chrysomeloidea</taxon>
        <taxon>Cerambycidae</taxon>
        <taxon>Lamiinae</taxon>
        <taxon>Acanthocinini</taxon>
        <taxon>Exocentrus</taxon>
    </lineage>
</organism>
<keyword evidence="3" id="KW-1185">Reference proteome</keyword>
<protein>
    <recommendedName>
        <fullName evidence="1">Helix-turn-helix domain-containing protein</fullName>
    </recommendedName>
</protein>
<dbReference type="InterPro" id="IPR058912">
    <property type="entry name" value="HTH_animal"/>
</dbReference>
<feature type="domain" description="Helix-turn-helix" evidence="1">
    <location>
        <begin position="11"/>
        <end position="55"/>
    </location>
</feature>
<dbReference type="AlphaFoldDB" id="A0AAV8V5S4"/>
<evidence type="ECO:0000313" key="3">
    <source>
        <dbReference type="Proteomes" id="UP001159042"/>
    </source>
</evidence>
<sequence>MAHCETEASGRLLSAVSEHYPAQKQGVIKTLIHQRARYICEQNELDDELKHLRIAISCNRTSIEVGEKEESRGEKIIFTMCARLR</sequence>
<name>A0AAV8V5S4_9CUCU</name>